<organism evidence="2 3">
    <name type="scientific">Luedemannella flava</name>
    <dbReference type="NCBI Taxonomy" id="349316"/>
    <lineage>
        <taxon>Bacteria</taxon>
        <taxon>Bacillati</taxon>
        <taxon>Actinomycetota</taxon>
        <taxon>Actinomycetes</taxon>
        <taxon>Micromonosporales</taxon>
        <taxon>Micromonosporaceae</taxon>
        <taxon>Luedemannella</taxon>
    </lineage>
</organism>
<dbReference type="EMBL" id="BAAALT010000121">
    <property type="protein sequence ID" value="GAA1813046.1"/>
    <property type="molecule type" value="Genomic_DNA"/>
</dbReference>
<dbReference type="Proteomes" id="UP001500218">
    <property type="component" value="Unassembled WGS sequence"/>
</dbReference>
<keyword evidence="1" id="KW-0812">Transmembrane</keyword>
<gene>
    <name evidence="2" type="ORF">GCM10009682_37770</name>
</gene>
<sequence length="40" mass="4366">MVGAIVVHLRRKEIQGAVINLVLPVMAAVVAWGRFGPYSF</sequence>
<feature type="transmembrane region" description="Helical" evidence="1">
    <location>
        <begin position="17"/>
        <end position="35"/>
    </location>
</feature>
<keyword evidence="3" id="KW-1185">Reference proteome</keyword>
<evidence type="ECO:0000313" key="3">
    <source>
        <dbReference type="Proteomes" id="UP001500218"/>
    </source>
</evidence>
<keyword evidence="1" id="KW-0472">Membrane</keyword>
<comment type="caution">
    <text evidence="2">The sequence shown here is derived from an EMBL/GenBank/DDBJ whole genome shotgun (WGS) entry which is preliminary data.</text>
</comment>
<keyword evidence="1" id="KW-1133">Transmembrane helix</keyword>
<proteinExistence type="predicted"/>
<accession>A0ABP4YJN2</accession>
<protein>
    <submittedName>
        <fullName evidence="2">Uncharacterized protein</fullName>
    </submittedName>
</protein>
<reference evidence="3" key="1">
    <citation type="journal article" date="2019" name="Int. J. Syst. Evol. Microbiol.">
        <title>The Global Catalogue of Microorganisms (GCM) 10K type strain sequencing project: providing services to taxonomists for standard genome sequencing and annotation.</title>
        <authorList>
            <consortium name="The Broad Institute Genomics Platform"/>
            <consortium name="The Broad Institute Genome Sequencing Center for Infectious Disease"/>
            <person name="Wu L."/>
            <person name="Ma J."/>
        </authorList>
    </citation>
    <scope>NUCLEOTIDE SEQUENCE [LARGE SCALE GENOMIC DNA]</scope>
    <source>
        <strain evidence="3">JCM 13250</strain>
    </source>
</reference>
<evidence type="ECO:0000256" key="1">
    <source>
        <dbReference type="SAM" id="Phobius"/>
    </source>
</evidence>
<evidence type="ECO:0000313" key="2">
    <source>
        <dbReference type="EMBL" id="GAA1813046.1"/>
    </source>
</evidence>
<name>A0ABP4YJN2_9ACTN</name>